<reference evidence="1 2" key="1">
    <citation type="submission" date="2018-03" db="EMBL/GenBank/DDBJ databases">
        <title>Draft genome of Nitrosomonas supralitoralis APG5.</title>
        <authorList>
            <person name="Urakawa H."/>
            <person name="Lopez J.V."/>
        </authorList>
    </citation>
    <scope>NUCLEOTIDE SEQUENCE [LARGE SCALE GENOMIC DNA]</scope>
    <source>
        <strain evidence="1 2">APG5</strain>
    </source>
</reference>
<sequence length="86" mass="9915">MDVNQSPADVQRIGRIVEPERLLPISKVKDQVGFGTSYLYELIKQRKFPEPLKIGNASRWRESQVQEWIHNQIEGNSSGKHAEVRT</sequence>
<dbReference type="OrthoDB" id="9182156at2"/>
<dbReference type="AlphaFoldDB" id="A0A2P7NYJ9"/>
<gene>
    <name evidence="1" type="ORF">C7H79_02765</name>
</gene>
<keyword evidence="2" id="KW-1185">Reference proteome</keyword>
<dbReference type="EMBL" id="PXXU01000005">
    <property type="protein sequence ID" value="PSJ18546.1"/>
    <property type="molecule type" value="Genomic_DNA"/>
</dbReference>
<organism evidence="1 2">
    <name type="scientific">Nitrosomonas supralitoralis</name>
    <dbReference type="NCBI Taxonomy" id="2116706"/>
    <lineage>
        <taxon>Bacteria</taxon>
        <taxon>Pseudomonadati</taxon>
        <taxon>Pseudomonadota</taxon>
        <taxon>Betaproteobacteria</taxon>
        <taxon>Nitrosomonadales</taxon>
        <taxon>Nitrosomonadaceae</taxon>
        <taxon>Nitrosomonas</taxon>
    </lineage>
</organism>
<dbReference type="Pfam" id="PF05930">
    <property type="entry name" value="Phage_AlpA"/>
    <property type="match status" value="1"/>
</dbReference>
<proteinExistence type="predicted"/>
<evidence type="ECO:0008006" key="3">
    <source>
        <dbReference type="Google" id="ProtNLM"/>
    </source>
</evidence>
<evidence type="ECO:0000313" key="1">
    <source>
        <dbReference type="EMBL" id="PSJ18546.1"/>
    </source>
</evidence>
<name>A0A2P7NYJ9_9PROT</name>
<protein>
    <recommendedName>
        <fullName evidence="3">Transcriptional regulator, AlpA family</fullName>
    </recommendedName>
</protein>
<evidence type="ECO:0000313" key="2">
    <source>
        <dbReference type="Proteomes" id="UP000241912"/>
    </source>
</evidence>
<dbReference type="InterPro" id="IPR010260">
    <property type="entry name" value="AlpA"/>
</dbReference>
<comment type="caution">
    <text evidence="1">The sequence shown here is derived from an EMBL/GenBank/DDBJ whole genome shotgun (WGS) entry which is preliminary data.</text>
</comment>
<dbReference type="Proteomes" id="UP000241912">
    <property type="component" value="Unassembled WGS sequence"/>
</dbReference>
<dbReference type="Gene3D" id="1.10.238.160">
    <property type="match status" value="1"/>
</dbReference>
<accession>A0A2P7NYJ9</accession>